<dbReference type="InterPro" id="IPR008150">
    <property type="entry name" value="Phytoene_DH_bac_CS"/>
</dbReference>
<dbReference type="SMR" id="A0A2I8BIC4"/>
<evidence type="ECO:0000256" key="4">
    <source>
        <dbReference type="ARBA" id="ARBA00013293"/>
    </source>
</evidence>
<keyword evidence="8" id="KW-0812">Transmembrane</keyword>
<dbReference type="Gene3D" id="3.50.50.60">
    <property type="entry name" value="FAD/NAD(P)-binding domain"/>
    <property type="match status" value="2"/>
</dbReference>
<dbReference type="EMBL" id="KY937966">
    <property type="protein sequence ID" value="AUT18110.1"/>
    <property type="molecule type" value="mRNA"/>
</dbReference>
<evidence type="ECO:0000256" key="7">
    <source>
        <dbReference type="ARBA" id="ARBA00034551"/>
    </source>
</evidence>
<keyword evidence="8" id="KW-0472">Membrane</keyword>
<evidence type="ECO:0000256" key="1">
    <source>
        <dbReference type="ARBA" id="ARBA00001911"/>
    </source>
</evidence>
<dbReference type="PROSITE" id="PS00982">
    <property type="entry name" value="PHYTOENE_DH"/>
    <property type="match status" value="1"/>
</dbReference>
<evidence type="ECO:0000256" key="2">
    <source>
        <dbReference type="ARBA" id="ARBA00004829"/>
    </source>
</evidence>
<evidence type="ECO:0000313" key="10">
    <source>
        <dbReference type="EMBL" id="AUT18110.1"/>
    </source>
</evidence>
<comment type="similarity">
    <text evidence="3">Belongs to the carotenoid/retinoid oxidoreductase family.</text>
</comment>
<comment type="cofactor">
    <cofactor evidence="1">
        <name>NAD(+)</name>
        <dbReference type="ChEBI" id="CHEBI:57540"/>
    </cofactor>
</comment>
<organism evidence="10">
    <name type="scientific">Rhodotorula mucilaginosa</name>
    <name type="common">Yeast</name>
    <name type="synonym">Rhodotorula rubra</name>
    <dbReference type="NCBI Taxonomy" id="5537"/>
    <lineage>
        <taxon>Eukaryota</taxon>
        <taxon>Fungi</taxon>
        <taxon>Dikarya</taxon>
        <taxon>Basidiomycota</taxon>
        <taxon>Pucciniomycotina</taxon>
        <taxon>Microbotryomycetes</taxon>
        <taxon>Sporidiobolales</taxon>
        <taxon>Sporidiobolaceae</taxon>
        <taxon>Rhodotorula</taxon>
    </lineage>
</organism>
<evidence type="ECO:0000256" key="3">
    <source>
        <dbReference type="ARBA" id="ARBA00006046"/>
    </source>
</evidence>
<reference evidence="10" key="1">
    <citation type="journal article" date="2018" name="Microbiology">
        <title>CAR gene cluster and transcript levels of carotenogenic genes in Rhodotorula mucilaginosa.</title>
        <authorList>
            <person name="Landolfo S."/>
            <person name="Ianiri G."/>
            <person name="Camiolo S."/>
            <person name="Porceddu A."/>
            <person name="Mulas G."/>
            <person name="Chessa R."/>
            <person name="Zara G."/>
            <person name="Mannazzu I."/>
        </authorList>
    </citation>
    <scope>NUCLEOTIDE SEQUENCE</scope>
    <source>
        <strain evidence="10">C2.5t1</strain>
    </source>
</reference>
<dbReference type="Pfam" id="PF01593">
    <property type="entry name" value="Amino_oxidase"/>
    <property type="match status" value="1"/>
</dbReference>
<evidence type="ECO:0000259" key="9">
    <source>
        <dbReference type="Pfam" id="PF01593"/>
    </source>
</evidence>
<keyword evidence="8" id="KW-1133">Transmembrane helix</keyword>
<dbReference type="SUPFAM" id="SSF51905">
    <property type="entry name" value="FAD/NAD(P)-binding domain"/>
    <property type="match status" value="1"/>
</dbReference>
<accession>A0A2I8BIC4</accession>
<evidence type="ECO:0000256" key="5">
    <source>
        <dbReference type="ARBA" id="ARBA00022746"/>
    </source>
</evidence>
<feature type="transmembrane region" description="Helical" evidence="8">
    <location>
        <begin position="509"/>
        <end position="531"/>
    </location>
</feature>
<keyword evidence="5" id="KW-0125">Carotenoid biosynthesis</keyword>
<keyword evidence="6" id="KW-0560">Oxidoreductase</keyword>
<evidence type="ECO:0000256" key="8">
    <source>
        <dbReference type="SAM" id="Phobius"/>
    </source>
</evidence>
<dbReference type="PANTHER" id="PTHR43734">
    <property type="entry name" value="PHYTOENE DESATURASE"/>
    <property type="match status" value="1"/>
</dbReference>
<dbReference type="PANTHER" id="PTHR43734:SF1">
    <property type="entry name" value="PHYTOENE DESATURASE"/>
    <property type="match status" value="1"/>
</dbReference>
<dbReference type="GO" id="GO:0016166">
    <property type="term" value="F:phytoene dehydrogenase activity"/>
    <property type="evidence" value="ECO:0007669"/>
    <property type="project" value="UniProtKB-ARBA"/>
</dbReference>
<proteinExistence type="evidence at transcript level"/>
<dbReference type="InterPro" id="IPR002937">
    <property type="entry name" value="Amino_oxidase"/>
</dbReference>
<dbReference type="AlphaFoldDB" id="A0A2I8BIC4"/>
<name>A0A2I8BIC4_RHOMI</name>
<dbReference type="InterPro" id="IPR036188">
    <property type="entry name" value="FAD/NAD-bd_sf"/>
</dbReference>
<dbReference type="FunFam" id="3.50.50.60:FF:000171">
    <property type="entry name" value="zeta-carotene-forming phytoene desaturase"/>
    <property type="match status" value="1"/>
</dbReference>
<protein>
    <recommendedName>
        <fullName evidence="4">Phytoene desaturase</fullName>
    </recommendedName>
    <alternativeName>
        <fullName evidence="7">Phytoene desaturase (3,4-didehydrolycopene-forming)</fullName>
    </alternativeName>
</protein>
<sequence length="533" mass="59413">MVARAAHKKPTAIIVGAGIGGTASAARLSQAGFDVTVLEKNDFAGGRCSIFTDPSGKHRFDTGPSLYLIPRLFEEAFKDLGTSLDKEGIKLVKCEPNYRIVFPDKEVVEMSSDLTKMKQEVERWEGEQGFEGFLGFLKEGHAHMELSMIHVLHRNFTSLLSMVRPSLIVNLRKLHPFVSVYTRATKYFKTERMRRAFTFAAMYLVSLFPRRLLPQTGEAHRSPCALRQGMSPFDALGAYNLLQYTEHCEGILYPLGGFAQVPLALQRIAERNGANFRFNSAVKSVTVEAGQARGVELENGEKLKADVVLVNADLVWSMAHLYKETSYSKRLEEKPVSCSSISFYWSMKRKIPELNSHTIFLAEEYREAAPEDRDSVIVLVPVGHISAALPKSSDWDKVVEETRVKVITEIERRLDLTGFRDLIEHETVNTPITWGENNVLAFRPKTRHPTVKNAYFVGASAHPGTGVPIVLAGARMATTQILDDLKMPIPKQWEVSASELATHRTLRDAAGGATLLAALTLLIAIIVALYLRR</sequence>
<comment type="pathway">
    <text evidence="2">Carotenoid biosynthesis.</text>
</comment>
<evidence type="ECO:0000256" key="6">
    <source>
        <dbReference type="ARBA" id="ARBA00023002"/>
    </source>
</evidence>
<dbReference type="GO" id="GO:0016117">
    <property type="term" value="P:carotenoid biosynthetic process"/>
    <property type="evidence" value="ECO:0007669"/>
    <property type="project" value="UniProtKB-KW"/>
</dbReference>
<feature type="domain" description="Amine oxidase" evidence="9">
    <location>
        <begin position="20"/>
        <end position="474"/>
    </location>
</feature>